<dbReference type="EMBL" id="LT598653">
    <property type="protein sequence ID" value="SBV32878.1"/>
    <property type="molecule type" value="Genomic_DNA"/>
</dbReference>
<evidence type="ECO:0000313" key="2">
    <source>
        <dbReference type="EMBL" id="SBV32878.1"/>
    </source>
</evidence>
<dbReference type="KEGG" id="sphu:SPPYR_1758"/>
<sequence length="544" mass="56055">MIVARPSLLRRLVRSRRASISITTAFGMAMLIGSAAFAVDLGSLYLDRRKLQGIADAAAMAAAGRPGEERAAAERIIAANCDCGITIAALTPGTYTADPSVQAEQRFTGGGASPNAIRVTLTRDRPLFFGRFLTGRKDSIIRATATGARRGYAAFSLGSRVAALNGGLPNALLSALTGSEVNLSVMDYNALASTDIDLLAFSDALRTELDADVLTFGQTLNTQATLPQVVSALASASDGQAASALEQIADAALPHALLPSRAIDLGPRSSSIRIDAANPVKVNALSLLRTMLLLGNANRQVDLSLAGNLPGGSGVNVALLVGEPPADSPLIAVTDTNDVIVRTAQVRLKVDTRVSTPLASVHVPLLAELGSASARITDIDCAPDSSAAVSLGVVTSPAMVAIGTVPDADFQDMQRPLDPQPARVVKLPLVSVDARAELNLSDLDEKPVAFSRSEIDEGRVKTVSSTGLVAGAAGSLADEMELDVNVLGLGLNLKALTSVVGETVALAAPVLDSVLSDLTGLLGLQVGQADTRVNALRCGKARLV</sequence>
<dbReference type="AlphaFoldDB" id="A0A1Y5PSA4"/>
<accession>A0A1Y5PSA4</accession>
<proteinExistence type="predicted"/>
<reference evidence="2" key="1">
    <citation type="submission" date="2016-03" db="EMBL/GenBank/DDBJ databases">
        <authorList>
            <person name="Ploux O."/>
        </authorList>
    </citation>
    <scope>NUCLEOTIDE SEQUENCE</scope>
    <source>
        <strain evidence="2">UC10</strain>
    </source>
</reference>
<dbReference type="Pfam" id="PF09977">
    <property type="entry name" value="Tad_C"/>
    <property type="match status" value="1"/>
</dbReference>
<protein>
    <recommendedName>
        <fullName evidence="1">DUF2134 domain-containing protein</fullName>
    </recommendedName>
</protein>
<gene>
    <name evidence="2" type="ORF">SPPYR_1758</name>
</gene>
<feature type="domain" description="DUF2134" evidence="1">
    <location>
        <begin position="62"/>
        <end position="145"/>
    </location>
</feature>
<name>A0A1Y5PSA4_9SPHN</name>
<evidence type="ECO:0000259" key="1">
    <source>
        <dbReference type="Pfam" id="PF09977"/>
    </source>
</evidence>
<dbReference type="InterPro" id="IPR018705">
    <property type="entry name" value="DUF2134_membrane"/>
</dbReference>
<organism evidence="2">
    <name type="scientific">uncultured Sphingopyxis sp</name>
    <dbReference type="NCBI Taxonomy" id="310581"/>
    <lineage>
        <taxon>Bacteria</taxon>
        <taxon>Pseudomonadati</taxon>
        <taxon>Pseudomonadota</taxon>
        <taxon>Alphaproteobacteria</taxon>
        <taxon>Sphingomonadales</taxon>
        <taxon>Sphingomonadaceae</taxon>
        <taxon>Sphingopyxis</taxon>
        <taxon>environmental samples</taxon>
    </lineage>
</organism>